<dbReference type="GO" id="GO:0008610">
    <property type="term" value="P:lipid biosynthetic process"/>
    <property type="evidence" value="ECO:0007669"/>
    <property type="project" value="InterPro"/>
</dbReference>
<comment type="similarity">
    <text evidence="1">Belongs to the CFA/CMAS family.</text>
</comment>
<evidence type="ECO:0000256" key="3">
    <source>
        <dbReference type="ARBA" id="ARBA00022679"/>
    </source>
</evidence>
<evidence type="ECO:0000313" key="7">
    <source>
        <dbReference type="EMBL" id="QBQ54636.1"/>
    </source>
</evidence>
<dbReference type="AlphaFoldDB" id="A0A4P7C1E6"/>
<dbReference type="InterPro" id="IPR050723">
    <property type="entry name" value="CFA/CMAS"/>
</dbReference>
<reference evidence="7 8" key="1">
    <citation type="submission" date="2019-03" db="EMBL/GenBank/DDBJ databases">
        <title>The genome sequence of Nitrosococcus wardiae strain D1FHST reveals the archetypal metabolic capacity of ammonia-oxidizing Gammaproteobacteria.</title>
        <authorList>
            <person name="Wang L."/>
            <person name="Lim C.K."/>
            <person name="Hanson T.E."/>
            <person name="Dang H."/>
            <person name="Klotz M.G."/>
        </authorList>
    </citation>
    <scope>NUCLEOTIDE SEQUENCE [LARGE SCALE GENOMIC DNA]</scope>
    <source>
        <strain evidence="7 8">D1FHS</strain>
    </source>
</reference>
<dbReference type="Gene3D" id="3.40.50.150">
    <property type="entry name" value="Vaccinia Virus protein VP39"/>
    <property type="match status" value="1"/>
</dbReference>
<dbReference type="OrthoDB" id="9782855at2"/>
<dbReference type="GO" id="GO:0032259">
    <property type="term" value="P:methylation"/>
    <property type="evidence" value="ECO:0007669"/>
    <property type="project" value="UniProtKB-KW"/>
</dbReference>
<dbReference type="Pfam" id="PF25371">
    <property type="entry name" value="DUF7884"/>
    <property type="match status" value="1"/>
</dbReference>
<keyword evidence="4" id="KW-0949">S-adenosyl-L-methionine</keyword>
<dbReference type="RefSeq" id="WP_134357833.1">
    <property type="nucleotide sequence ID" value="NZ_CP038033.1"/>
</dbReference>
<dbReference type="EMBL" id="CP038033">
    <property type="protein sequence ID" value="QBQ54636.1"/>
    <property type="molecule type" value="Genomic_DNA"/>
</dbReference>
<evidence type="ECO:0000256" key="5">
    <source>
        <dbReference type="ARBA" id="ARBA00023098"/>
    </source>
</evidence>
<dbReference type="PANTHER" id="PTHR43667">
    <property type="entry name" value="CYCLOPROPANE-FATTY-ACYL-PHOSPHOLIPID SYNTHASE"/>
    <property type="match status" value="1"/>
</dbReference>
<name>A0A4P7C1E6_9GAMM</name>
<dbReference type="InterPro" id="IPR057206">
    <property type="entry name" value="DUF7884"/>
</dbReference>
<keyword evidence="5" id="KW-0443">Lipid metabolism</keyword>
<sequence>MTTELEKFSSGEKRLEGLNRWLVARLQSAIEGLPLDITLWDGTCLRGSTEPVVAHITIHDRTTLLKILLNPELNVGEAYTTGRMDIEGDLVALHNLYNQRVASAYPTPWSRLRKRLLDLRPNTLHRARGNIYHHYDISNDFYGLWLDQYMVYTCAYFPTSAATLEEAQIAKMEHICRKLALKPGETVVEAGCGWGALSLYMAQHYGVTVRAFNISHEQISYAQEQARIAGISDRVQFIEDDYRNIAGQFDVFVSVGMLEHVGRACYPELGATIHRSLKPEGRGLLHFIGRNRPLPINAWIRRRIFPGAYPPTLQETADIFEPWNFSIIDIENLRLHYAKTLVHWLERFEEATPQIRKMFDEQFVRTWRFYLAGSQASFLSGFLQLFQVTFTRNTYNQLPWTRAHLYQAMSPGKLQKEN</sequence>
<keyword evidence="8" id="KW-1185">Reference proteome</keyword>
<keyword evidence="2 7" id="KW-0489">Methyltransferase</keyword>
<dbReference type="KEGG" id="nwr:E3U44_09020"/>
<accession>A0A4P7C1E6</accession>
<keyword evidence="3 7" id="KW-0808">Transferase</keyword>
<dbReference type="InterPro" id="IPR029063">
    <property type="entry name" value="SAM-dependent_MTases_sf"/>
</dbReference>
<dbReference type="GO" id="GO:0008168">
    <property type="term" value="F:methyltransferase activity"/>
    <property type="evidence" value="ECO:0007669"/>
    <property type="project" value="UniProtKB-KW"/>
</dbReference>
<gene>
    <name evidence="7" type="ORF">E3U44_09020</name>
</gene>
<protein>
    <submittedName>
        <fullName evidence="7">Class I SAM-dependent methyltransferase</fullName>
    </submittedName>
</protein>
<proteinExistence type="inferred from homology"/>
<dbReference type="PIRSF" id="PIRSF003085">
    <property type="entry name" value="CMAS"/>
    <property type="match status" value="1"/>
</dbReference>
<evidence type="ECO:0000256" key="4">
    <source>
        <dbReference type="ARBA" id="ARBA00022691"/>
    </source>
</evidence>
<dbReference type="Pfam" id="PF02353">
    <property type="entry name" value="CMAS"/>
    <property type="match status" value="1"/>
</dbReference>
<dbReference type="InterPro" id="IPR003333">
    <property type="entry name" value="CMAS"/>
</dbReference>
<evidence type="ECO:0000259" key="6">
    <source>
        <dbReference type="Pfam" id="PF25371"/>
    </source>
</evidence>
<evidence type="ECO:0000256" key="1">
    <source>
        <dbReference type="ARBA" id="ARBA00010815"/>
    </source>
</evidence>
<dbReference type="CDD" id="cd02440">
    <property type="entry name" value="AdoMet_MTases"/>
    <property type="match status" value="1"/>
</dbReference>
<evidence type="ECO:0000313" key="8">
    <source>
        <dbReference type="Proteomes" id="UP000294325"/>
    </source>
</evidence>
<evidence type="ECO:0000256" key="2">
    <source>
        <dbReference type="ARBA" id="ARBA00022603"/>
    </source>
</evidence>
<dbReference type="SUPFAM" id="SSF53335">
    <property type="entry name" value="S-adenosyl-L-methionine-dependent methyltransferases"/>
    <property type="match status" value="1"/>
</dbReference>
<organism evidence="7 8">
    <name type="scientific">Nitrosococcus wardiae</name>
    <dbReference type="NCBI Taxonomy" id="1814290"/>
    <lineage>
        <taxon>Bacteria</taxon>
        <taxon>Pseudomonadati</taxon>
        <taxon>Pseudomonadota</taxon>
        <taxon>Gammaproteobacteria</taxon>
        <taxon>Chromatiales</taxon>
        <taxon>Chromatiaceae</taxon>
        <taxon>Nitrosococcus</taxon>
    </lineage>
</organism>
<dbReference type="PANTHER" id="PTHR43667:SF1">
    <property type="entry name" value="CYCLOPROPANE-FATTY-ACYL-PHOSPHOLIPID SYNTHASE"/>
    <property type="match status" value="1"/>
</dbReference>
<dbReference type="Proteomes" id="UP000294325">
    <property type="component" value="Chromosome"/>
</dbReference>
<feature type="domain" description="DUF7884" evidence="6">
    <location>
        <begin position="30"/>
        <end position="96"/>
    </location>
</feature>